<dbReference type="Gene3D" id="3.40.50.11350">
    <property type="match status" value="1"/>
</dbReference>
<evidence type="ECO:0000313" key="1">
    <source>
        <dbReference type="EMBL" id="KAG2108710.1"/>
    </source>
</evidence>
<keyword evidence="2" id="KW-1185">Reference proteome</keyword>
<proteinExistence type="predicted"/>
<reference evidence="1" key="1">
    <citation type="journal article" date="2020" name="New Phytol.">
        <title>Comparative genomics reveals dynamic genome evolution in host specialist ectomycorrhizal fungi.</title>
        <authorList>
            <person name="Lofgren L.A."/>
            <person name="Nguyen N.H."/>
            <person name="Vilgalys R."/>
            <person name="Ruytinx J."/>
            <person name="Liao H.L."/>
            <person name="Branco S."/>
            <person name="Kuo A."/>
            <person name="LaButti K."/>
            <person name="Lipzen A."/>
            <person name="Andreopoulos W."/>
            <person name="Pangilinan J."/>
            <person name="Riley R."/>
            <person name="Hundley H."/>
            <person name="Na H."/>
            <person name="Barry K."/>
            <person name="Grigoriev I.V."/>
            <person name="Stajich J.E."/>
            <person name="Kennedy P.G."/>
        </authorList>
    </citation>
    <scope>NUCLEOTIDE SEQUENCE</scope>
    <source>
        <strain evidence="1">FC423</strain>
    </source>
</reference>
<name>A0A9P7JUB7_9AGAM</name>
<dbReference type="GeneID" id="64702504"/>
<protein>
    <recommendedName>
        <fullName evidence="3">O-fucosyltransferase family protein</fullName>
    </recommendedName>
</protein>
<evidence type="ECO:0008006" key="3">
    <source>
        <dbReference type="Google" id="ProtNLM"/>
    </source>
</evidence>
<organism evidence="1 2">
    <name type="scientific">Suillus discolor</name>
    <dbReference type="NCBI Taxonomy" id="1912936"/>
    <lineage>
        <taxon>Eukaryota</taxon>
        <taxon>Fungi</taxon>
        <taxon>Dikarya</taxon>
        <taxon>Basidiomycota</taxon>
        <taxon>Agaricomycotina</taxon>
        <taxon>Agaricomycetes</taxon>
        <taxon>Agaricomycetidae</taxon>
        <taxon>Boletales</taxon>
        <taxon>Suillineae</taxon>
        <taxon>Suillaceae</taxon>
        <taxon>Suillus</taxon>
    </lineage>
</organism>
<evidence type="ECO:0000313" key="2">
    <source>
        <dbReference type="Proteomes" id="UP000823399"/>
    </source>
</evidence>
<accession>A0A9P7JUB7</accession>
<dbReference type="OrthoDB" id="3345970at2759"/>
<comment type="caution">
    <text evidence="1">The sequence shown here is derived from an EMBL/GenBank/DDBJ whole genome shotgun (WGS) entry which is preliminary data.</text>
</comment>
<dbReference type="RefSeq" id="XP_041293080.1">
    <property type="nucleotide sequence ID" value="XM_041440245.1"/>
</dbReference>
<sequence>MVAESDITVTAYYIRRNPSIISLLLSVQVPTHIYLTKPVQYTPTNRILVVTVLQILQLVLASLARKMLRTTSHPVPFAHIALNDSQSPSNITSEQGGSLEVDPELDALRHIVSQTKGFYARDYSLWLGWNNMRYIIEAAVLHGRILNRTTIIPSYVYARACEFDNSVCAAYATMVNRGDATSTDEWRQLPIEKQMAWRIPVSLMFNLTHLRETHAVITVSEYLRLHNISADVEATNGRWDTDLYHRGVNIFSDSGAEPSLYVIKNELYDAGIVRVDQLPQTMRERGGWNTTHGQAGSWTITEETPLSKALHDAMTSRASVLDWDTVLIVVGGRHDQNETESSSTSSIANTLEENGWEVLYTYGGACASDATKDVVVPIRQAAPRNLLRGLYEDFGFIEQDVLLLEGEVHLGRKPGALKFSTLESRERYTQTVLYDFRLTDNVVELADLLSNRMVEKAGGRMWMGAHMRRGDFATLKWTMEPSFEAHLARIKRHLQDGRDILHFVHRGPLYTYKVPLGQADRMPLLLDPPADHDQFYIATDERDSTNLTYLRNQGAVLISDLLTTDDRRTFGWSLMLTDVLSVVEQATLAHAAYFYAHAHSSVAGGVVNLRASHGADPRTALLET</sequence>
<dbReference type="Proteomes" id="UP000823399">
    <property type="component" value="Unassembled WGS sequence"/>
</dbReference>
<dbReference type="EMBL" id="JABBWM010000026">
    <property type="protein sequence ID" value="KAG2108710.1"/>
    <property type="molecule type" value="Genomic_DNA"/>
</dbReference>
<gene>
    <name evidence="1" type="ORF">F5147DRAFT_753327</name>
</gene>
<dbReference type="AlphaFoldDB" id="A0A9P7JUB7"/>